<dbReference type="Proteomes" id="UP000011776">
    <property type="component" value="Unassembled WGS sequence"/>
</dbReference>
<accession>M3FWG9</accession>
<protein>
    <submittedName>
        <fullName evidence="1">Uncharacterized protein</fullName>
    </submittedName>
</protein>
<name>M3FWG9_LEPIR</name>
<dbReference type="BioCyc" id="LINT1001599:G11K9-1214-MONOMER"/>
<dbReference type="AlphaFoldDB" id="M3FWG9"/>
<reference evidence="1 2" key="1">
    <citation type="submission" date="2013-02" db="EMBL/GenBank/DDBJ databases">
        <authorList>
            <person name="Harkins D.M."/>
            <person name="Durkin A.S."/>
            <person name="Brinkac L.M."/>
            <person name="Haft D.H."/>
            <person name="Selengut J.D."/>
            <person name="Sanka R."/>
            <person name="DePew J."/>
            <person name="Purushe J."/>
            <person name="Tulsiani S.M."/>
            <person name="Graham G.C."/>
            <person name="Burns M.-A."/>
            <person name="Dohnt M.F."/>
            <person name="Smythe L.D."/>
            <person name="McKay D.B."/>
            <person name="Craig S.B."/>
            <person name="Vinetz J.M."/>
            <person name="Sutton G.G."/>
            <person name="Nierman W.C."/>
            <person name="Fouts D.E."/>
        </authorList>
    </citation>
    <scope>NUCLEOTIDE SEQUENCE [LARGE SCALE GENOMIC DNA]</scope>
    <source>
        <strain evidence="1 2">LT2186</strain>
    </source>
</reference>
<comment type="caution">
    <text evidence="1">The sequence shown here is derived from an EMBL/GenBank/DDBJ whole genome shotgun (WGS) entry which is preliminary data.</text>
</comment>
<organism evidence="1 2">
    <name type="scientific">Leptospira interrogans serovar Grippotyphosa str. LT2186</name>
    <dbReference type="NCBI Taxonomy" id="1001599"/>
    <lineage>
        <taxon>Bacteria</taxon>
        <taxon>Pseudomonadati</taxon>
        <taxon>Spirochaetota</taxon>
        <taxon>Spirochaetia</taxon>
        <taxon>Leptospirales</taxon>
        <taxon>Leptospiraceae</taxon>
        <taxon>Leptospira</taxon>
    </lineage>
</organism>
<proteinExistence type="predicted"/>
<dbReference type="EMBL" id="AFME02000144">
    <property type="protein sequence ID" value="EMG11769.1"/>
    <property type="molecule type" value="Genomic_DNA"/>
</dbReference>
<evidence type="ECO:0000313" key="1">
    <source>
        <dbReference type="EMBL" id="EMG11769.1"/>
    </source>
</evidence>
<sequence>MLRKKVEEVTLEESKALLKVAWIEVLRGISDTPEPGVICAIAKELPPLVLKSK</sequence>
<evidence type="ECO:0000313" key="2">
    <source>
        <dbReference type="Proteomes" id="UP000011776"/>
    </source>
</evidence>
<gene>
    <name evidence="1" type="ORF">LEP1GSC151_3769</name>
</gene>